<dbReference type="Proteomes" id="UP000321393">
    <property type="component" value="Unassembled WGS sequence"/>
</dbReference>
<evidence type="ECO:0000313" key="2">
    <source>
        <dbReference type="EMBL" id="TYK23755.1"/>
    </source>
</evidence>
<reference evidence="3 4" key="1">
    <citation type="submission" date="2019-08" db="EMBL/GenBank/DDBJ databases">
        <title>Draft genome sequences of two oriental melons (Cucumis melo L. var makuwa).</title>
        <authorList>
            <person name="Kwon S.-Y."/>
        </authorList>
    </citation>
    <scope>NUCLEOTIDE SEQUENCE [LARGE SCALE GENOMIC DNA]</scope>
    <source>
        <strain evidence="4">cv. Chang Bougi</strain>
        <strain evidence="3">cv. SW 3</strain>
        <tissue evidence="1">Leaf</tissue>
    </source>
</reference>
<accession>A0A5A7UXG2</accession>
<comment type="caution">
    <text evidence="1">The sequence shown here is derived from an EMBL/GenBank/DDBJ whole genome shotgun (WGS) entry which is preliminary data.</text>
</comment>
<gene>
    <name evidence="2" type="ORF">E5676_scaffold1607G00750</name>
    <name evidence="1" type="ORF">E6C27_scaffold98G00280</name>
</gene>
<evidence type="ECO:0000313" key="4">
    <source>
        <dbReference type="Proteomes" id="UP000321947"/>
    </source>
</evidence>
<evidence type="ECO:0000313" key="3">
    <source>
        <dbReference type="Proteomes" id="UP000321393"/>
    </source>
</evidence>
<sequence length="233" mass="25951">MHLQKVRIFSFFLFFLLFFFFFTIICKDIFVVWRGDSAVSNLTSTAGRSSFCCQIHRLGKSDWTPLSFGEVTPPSAIQLLLGGDRAFIVRSTVLVGAIEHLTRLERGDSAVSDPTSTGGRLGFCRQIYRLGRSDREPSSFREVTPPLAIQLLLEENQAFAVKSIALRGKGEAAPLSSTQDYNILEMSVDEAFVLEYEDASMKPLNLDMEKYSVILEVNGALVKSSVSHLNEPL</sequence>
<protein>
    <submittedName>
        <fullName evidence="1">Uncharacterized protein</fullName>
    </submittedName>
</protein>
<dbReference type="EMBL" id="SSTD01004395">
    <property type="protein sequence ID" value="TYK23755.1"/>
    <property type="molecule type" value="Genomic_DNA"/>
</dbReference>
<dbReference type="AlphaFoldDB" id="A0A5A7UXG2"/>
<proteinExistence type="predicted"/>
<organism evidence="1 3">
    <name type="scientific">Cucumis melo var. makuwa</name>
    <name type="common">Oriental melon</name>
    <dbReference type="NCBI Taxonomy" id="1194695"/>
    <lineage>
        <taxon>Eukaryota</taxon>
        <taxon>Viridiplantae</taxon>
        <taxon>Streptophyta</taxon>
        <taxon>Embryophyta</taxon>
        <taxon>Tracheophyta</taxon>
        <taxon>Spermatophyta</taxon>
        <taxon>Magnoliopsida</taxon>
        <taxon>eudicotyledons</taxon>
        <taxon>Gunneridae</taxon>
        <taxon>Pentapetalae</taxon>
        <taxon>rosids</taxon>
        <taxon>fabids</taxon>
        <taxon>Cucurbitales</taxon>
        <taxon>Cucurbitaceae</taxon>
        <taxon>Benincaseae</taxon>
        <taxon>Cucumis</taxon>
    </lineage>
</organism>
<evidence type="ECO:0000313" key="1">
    <source>
        <dbReference type="EMBL" id="KAA0058866.1"/>
    </source>
</evidence>
<name>A0A5A7UXG2_CUCMM</name>
<dbReference type="EMBL" id="SSTE01006658">
    <property type="protein sequence ID" value="KAA0058866.1"/>
    <property type="molecule type" value="Genomic_DNA"/>
</dbReference>
<dbReference type="Proteomes" id="UP000321947">
    <property type="component" value="Unassembled WGS sequence"/>
</dbReference>